<feature type="chain" id="PRO_5018076801" evidence="1">
    <location>
        <begin position="30"/>
        <end position="174"/>
    </location>
</feature>
<evidence type="ECO:0000256" key="1">
    <source>
        <dbReference type="SAM" id="SignalP"/>
    </source>
</evidence>
<dbReference type="KEGG" id="dph:EHF33_01775"/>
<organism evidence="2 3">
    <name type="scientific">Deinococcus psychrotolerans</name>
    <dbReference type="NCBI Taxonomy" id="2489213"/>
    <lineage>
        <taxon>Bacteria</taxon>
        <taxon>Thermotogati</taxon>
        <taxon>Deinococcota</taxon>
        <taxon>Deinococci</taxon>
        <taxon>Deinococcales</taxon>
        <taxon>Deinococcaceae</taxon>
        <taxon>Deinococcus</taxon>
    </lineage>
</organism>
<dbReference type="RefSeq" id="WP_124867351.1">
    <property type="nucleotide sequence ID" value="NZ_CP034183.1"/>
</dbReference>
<sequence>MSSQNSLNKNVARLGLPALLGGLMLSSCAPVLGNVIDTSPSRKSAGPLIVGQTWAISGQLSGTSLSKTLSVPTLVEVQDGSGTLSVADQATAAQVPSGSYQYVSYTNSDQLKKASFVWNEAAAGGGVNRYECLSKNVESLPLTGVLTLKRQSESTVLVGTCTATPTNPPPLPTK</sequence>
<evidence type="ECO:0000313" key="3">
    <source>
        <dbReference type="Proteomes" id="UP000276417"/>
    </source>
</evidence>
<reference evidence="2 3" key="1">
    <citation type="submission" date="2018-11" db="EMBL/GenBank/DDBJ databases">
        <title>Deinococcus shelandsis sp. nov., isolated from South Shetland Islands soil of Antarctica.</title>
        <authorList>
            <person name="Tian J."/>
        </authorList>
    </citation>
    <scope>NUCLEOTIDE SEQUENCE [LARGE SCALE GENOMIC DNA]</scope>
    <source>
        <strain evidence="2 3">S14-83T</strain>
    </source>
</reference>
<dbReference type="Proteomes" id="UP000276417">
    <property type="component" value="Chromosome 1"/>
</dbReference>
<dbReference type="EMBL" id="CP034183">
    <property type="protein sequence ID" value="AZI41637.1"/>
    <property type="molecule type" value="Genomic_DNA"/>
</dbReference>
<name>A0A3G8YBQ5_9DEIO</name>
<protein>
    <submittedName>
        <fullName evidence="2">Uncharacterized protein</fullName>
    </submittedName>
</protein>
<proteinExistence type="predicted"/>
<keyword evidence="1" id="KW-0732">Signal</keyword>
<accession>A0A3G8YBQ5</accession>
<feature type="signal peptide" evidence="1">
    <location>
        <begin position="1"/>
        <end position="29"/>
    </location>
</feature>
<evidence type="ECO:0000313" key="2">
    <source>
        <dbReference type="EMBL" id="AZI41637.1"/>
    </source>
</evidence>
<gene>
    <name evidence="2" type="ORF">EHF33_01775</name>
</gene>
<keyword evidence="3" id="KW-1185">Reference proteome</keyword>
<dbReference type="AlphaFoldDB" id="A0A3G8YBQ5"/>
<dbReference type="OrthoDB" id="66454at2"/>